<evidence type="ECO:0000256" key="5">
    <source>
        <dbReference type="SAM" id="SignalP"/>
    </source>
</evidence>
<dbReference type="InterPro" id="IPR007110">
    <property type="entry name" value="Ig-like_dom"/>
</dbReference>
<dbReference type="PANTHER" id="PTHR13723:SF313">
    <property type="entry name" value="PEPTIDASE M12B DOMAIN-CONTAINING PROTEIN"/>
    <property type="match status" value="1"/>
</dbReference>
<dbReference type="InParanoid" id="A0A7M7SUU4"/>
<feature type="domain" description="PLAC" evidence="7">
    <location>
        <begin position="960"/>
        <end position="997"/>
    </location>
</feature>
<dbReference type="InterPro" id="IPR000884">
    <property type="entry name" value="TSP1_rpt"/>
</dbReference>
<dbReference type="EnsemblMetazoa" id="XM_030977213">
    <property type="protein sequence ID" value="XP_030833073"/>
    <property type="gene ID" value="LOC580296"/>
</dbReference>
<keyword evidence="9" id="KW-1185">Reference proteome</keyword>
<accession>A0A7M7SUU4</accession>
<dbReference type="SMART" id="SM00409">
    <property type="entry name" value="IG"/>
    <property type="match status" value="1"/>
</dbReference>
<dbReference type="PROSITE" id="PS50092">
    <property type="entry name" value="TSP1"/>
    <property type="match status" value="8"/>
</dbReference>
<protein>
    <submittedName>
        <fullName evidence="8">Uncharacterized protein</fullName>
    </submittedName>
</protein>
<sequence length="997" mass="109748">MDGAMLRTVWRGVSLCLCLYLVLNTAHVEASENRLSLPRWMRNMLPQYRSPKQHRSQQTSVLDCTNVATGETVEDSRCEGQKPEISARSCNNINCPPRWEGEPWGACTVSCGAGSQTREVYCVQKISTSMTVRLSDDMCDGSRLASVQACNAHRCPYWKPEPWSPCSVSCGQGMSTRDIECRNHRNQLAMGCDIDTMPSITTVCFPGVPCLPDRNTDTPEVNKPELATTSPLEKKETAEVPRYHAGEWSPCSTSCGPGTRTRSVRCKVYLKAFDSNFDISDLDCQGLPRPHDVEECQDVECTPPQGGSLFAPSRSTVAIQTDPTEPNVVHPDTDPTLELGPGPDVDIFIWRYSGYSPCSASCVGGVQESIVRCISAYTDEVVSDAHCDYSQKLPTSQRSCNERPCAPEWKVFLYGECSSSCGLGVKYPSDIYCIQKASRTAEASINMLTEDQCTGPKPNNSLSCETTCPATWVLGEWSECSATCGHGAGNKTRTVSCQQSTPSGADIEVDITSCPLPVPHTVEECDNEQCPPYWIARSASRCSQSCGKGVESASLTCHQMTPLGEEIELDRQLCPIPPPPDTQPCNEIDCPVQWTIQTLSQCSATCGVGIRLRSVLCGRMLGNGTQVYIDQGHCIPEARPDDHVTCNLPKCNEVEILSNHTTYYQTGLVSKVRLVIGQEAYVFESTVVTIKCPVVNFKKSQLIWERGLTPIVDTDPKMKVVSGGILRIKHVEERDSGVYACRAGDQRETITLHVTSGFPTYEKSSDQASSNSTNNANIRWHMAGWSECSASCNGGWQTREVRCLRNTLLGRSKPRDAGLCKSSGLEEPIGRKECNKHPCHNHWVADSWSQCTGECVGVRRSLQTRGILCRSPSQDLLFDDQCSLAAKPITERLCINDECRPKWLVTKWSSCSSSCGVNAVQKRKIRCVTSDTRVRMESSICAAVYGQPPIMKKCLLGACPNEQCSDEGSYCSLVHRLQMCNNPSYQRRCCKTCQSYG</sequence>
<evidence type="ECO:0000313" key="8">
    <source>
        <dbReference type="EnsemblMetazoa" id="XP_030833073"/>
    </source>
</evidence>
<keyword evidence="2" id="KW-0964">Secreted</keyword>
<feature type="domain" description="Ig-like" evidence="6">
    <location>
        <begin position="670"/>
        <end position="751"/>
    </location>
</feature>
<feature type="signal peptide" evidence="5">
    <location>
        <begin position="1"/>
        <end position="30"/>
    </location>
</feature>
<evidence type="ECO:0000313" key="9">
    <source>
        <dbReference type="Proteomes" id="UP000007110"/>
    </source>
</evidence>
<reference evidence="8" key="2">
    <citation type="submission" date="2021-01" db="UniProtKB">
        <authorList>
            <consortium name="EnsemblMetazoa"/>
        </authorList>
    </citation>
    <scope>IDENTIFICATION</scope>
</reference>
<evidence type="ECO:0000259" key="7">
    <source>
        <dbReference type="PROSITE" id="PS50900"/>
    </source>
</evidence>
<reference evidence="9" key="1">
    <citation type="submission" date="2015-02" db="EMBL/GenBank/DDBJ databases">
        <title>Genome sequencing for Strongylocentrotus purpuratus.</title>
        <authorList>
            <person name="Murali S."/>
            <person name="Liu Y."/>
            <person name="Vee V."/>
            <person name="English A."/>
            <person name="Wang M."/>
            <person name="Skinner E."/>
            <person name="Han Y."/>
            <person name="Muzny D.M."/>
            <person name="Worley K.C."/>
            <person name="Gibbs R.A."/>
        </authorList>
    </citation>
    <scope>NUCLEOTIDE SEQUENCE</scope>
</reference>
<dbReference type="SUPFAM" id="SSF82895">
    <property type="entry name" value="TSP-1 type 1 repeat"/>
    <property type="match status" value="9"/>
</dbReference>
<keyword evidence="3 5" id="KW-0732">Signal</keyword>
<dbReference type="GO" id="GO:0031012">
    <property type="term" value="C:extracellular matrix"/>
    <property type="evidence" value="ECO:0000318"/>
    <property type="project" value="GO_Central"/>
</dbReference>
<keyword evidence="4" id="KW-0677">Repeat</keyword>
<dbReference type="SUPFAM" id="SSF48726">
    <property type="entry name" value="Immunoglobulin"/>
    <property type="match status" value="1"/>
</dbReference>
<dbReference type="InterPro" id="IPR036179">
    <property type="entry name" value="Ig-like_dom_sf"/>
</dbReference>
<organism evidence="8 9">
    <name type="scientific">Strongylocentrotus purpuratus</name>
    <name type="common">Purple sea urchin</name>
    <dbReference type="NCBI Taxonomy" id="7668"/>
    <lineage>
        <taxon>Eukaryota</taxon>
        <taxon>Metazoa</taxon>
        <taxon>Echinodermata</taxon>
        <taxon>Eleutherozoa</taxon>
        <taxon>Echinozoa</taxon>
        <taxon>Echinoidea</taxon>
        <taxon>Euechinoidea</taxon>
        <taxon>Echinacea</taxon>
        <taxon>Camarodonta</taxon>
        <taxon>Echinidea</taxon>
        <taxon>Strongylocentrotidae</taxon>
        <taxon>Strongylocentrotus</taxon>
    </lineage>
</organism>
<dbReference type="InterPro" id="IPR036383">
    <property type="entry name" value="TSP1_rpt_sf"/>
</dbReference>
<dbReference type="InterPro" id="IPR003599">
    <property type="entry name" value="Ig_sub"/>
</dbReference>
<dbReference type="Gene3D" id="2.20.100.10">
    <property type="entry name" value="Thrombospondin type-1 (TSP1) repeat"/>
    <property type="match status" value="9"/>
</dbReference>
<dbReference type="Gene3D" id="2.60.40.10">
    <property type="entry name" value="Immunoglobulins"/>
    <property type="match status" value="1"/>
</dbReference>
<dbReference type="OMA" id="CDSKTIC"/>
<comment type="subcellular location">
    <subcellularLocation>
        <location evidence="1">Secreted</location>
    </subcellularLocation>
</comment>
<evidence type="ECO:0000256" key="2">
    <source>
        <dbReference type="ARBA" id="ARBA00022525"/>
    </source>
</evidence>
<dbReference type="InterPro" id="IPR010909">
    <property type="entry name" value="PLAC"/>
</dbReference>
<name>A0A7M7SUU4_STRPU</name>
<proteinExistence type="predicted"/>
<dbReference type="PROSITE" id="PS50835">
    <property type="entry name" value="IG_LIKE"/>
    <property type="match status" value="1"/>
</dbReference>
<dbReference type="InterPro" id="IPR050439">
    <property type="entry name" value="ADAMTS_ADAMTS-like"/>
</dbReference>
<dbReference type="SMART" id="SM00209">
    <property type="entry name" value="TSP1"/>
    <property type="match status" value="10"/>
</dbReference>
<dbReference type="FunFam" id="2.20.100.10:FF:000005">
    <property type="entry name" value="ADAM metallopeptidase with thrombospondin type 1 motif 9"/>
    <property type="match status" value="1"/>
</dbReference>
<dbReference type="SMART" id="SM00408">
    <property type="entry name" value="IGc2"/>
    <property type="match status" value="1"/>
</dbReference>
<dbReference type="OrthoDB" id="5948003at2759"/>
<dbReference type="Pfam" id="PF19030">
    <property type="entry name" value="TSP1_ADAMTS"/>
    <property type="match status" value="10"/>
</dbReference>
<dbReference type="Pfam" id="PF08686">
    <property type="entry name" value="PLAC"/>
    <property type="match status" value="1"/>
</dbReference>
<dbReference type="Proteomes" id="UP000007110">
    <property type="component" value="Unassembled WGS sequence"/>
</dbReference>
<evidence type="ECO:0000259" key="6">
    <source>
        <dbReference type="PROSITE" id="PS50835"/>
    </source>
</evidence>
<evidence type="ECO:0000256" key="1">
    <source>
        <dbReference type="ARBA" id="ARBA00004613"/>
    </source>
</evidence>
<evidence type="ECO:0000256" key="4">
    <source>
        <dbReference type="ARBA" id="ARBA00022737"/>
    </source>
</evidence>
<dbReference type="AlphaFoldDB" id="A0A7M7SUU4"/>
<dbReference type="PROSITE" id="PS50900">
    <property type="entry name" value="PLAC"/>
    <property type="match status" value="1"/>
</dbReference>
<dbReference type="InterPro" id="IPR013783">
    <property type="entry name" value="Ig-like_fold"/>
</dbReference>
<dbReference type="InterPro" id="IPR003598">
    <property type="entry name" value="Ig_sub2"/>
</dbReference>
<dbReference type="KEGG" id="spu:580296"/>
<dbReference type="GO" id="GO:0005576">
    <property type="term" value="C:extracellular region"/>
    <property type="evidence" value="ECO:0007669"/>
    <property type="project" value="UniProtKB-SubCell"/>
</dbReference>
<dbReference type="PANTHER" id="PTHR13723">
    <property type="entry name" value="ADAMTS A DISINTEGRIN AND METALLOPROTEASE WITH THROMBOSPONDIN MOTIFS PROTEASE"/>
    <property type="match status" value="1"/>
</dbReference>
<dbReference type="GeneID" id="580296"/>
<evidence type="ECO:0000256" key="3">
    <source>
        <dbReference type="ARBA" id="ARBA00022729"/>
    </source>
</evidence>
<feature type="chain" id="PRO_5029805534" evidence="5">
    <location>
        <begin position="31"/>
        <end position="997"/>
    </location>
</feature>
<dbReference type="RefSeq" id="XP_030833073.1">
    <property type="nucleotide sequence ID" value="XM_030977213.1"/>
</dbReference>